<dbReference type="SUPFAM" id="SSF49303">
    <property type="entry name" value="beta-Galactosidase/glucuronidase domain"/>
    <property type="match status" value="1"/>
</dbReference>
<dbReference type="InterPro" id="IPR006103">
    <property type="entry name" value="Glyco_hydro_2_cat"/>
</dbReference>
<dbReference type="EMBL" id="FQXK01000004">
    <property type="protein sequence ID" value="SHH41953.1"/>
    <property type="molecule type" value="Genomic_DNA"/>
</dbReference>
<dbReference type="PRINTS" id="PR00132">
    <property type="entry name" value="GLHYDRLASE2"/>
</dbReference>
<dbReference type="AlphaFoldDB" id="A0A1M5SVC7"/>
<evidence type="ECO:0000259" key="7">
    <source>
        <dbReference type="Pfam" id="PF02837"/>
    </source>
</evidence>
<dbReference type="PROSITE" id="PS00719">
    <property type="entry name" value="GLYCOSYL_HYDROL_F2_1"/>
    <property type="match status" value="1"/>
</dbReference>
<dbReference type="InterPro" id="IPR013783">
    <property type="entry name" value="Ig-like_fold"/>
</dbReference>
<dbReference type="PANTHER" id="PTHR42732">
    <property type="entry name" value="BETA-GALACTOSIDASE"/>
    <property type="match status" value="1"/>
</dbReference>
<keyword evidence="2 4" id="KW-0378">Hydrolase</keyword>
<sequence>MRLNIPFNDNWKFTDKYRDDICTDAFDEKDMETVRIPHTLAVTDLHYFDESVYQKVCGYRKTFKADPAWKGSKIILHFEGVAHVAQVFINGESVCSHGSGYTAFDADITDHIKYEGDNVLSLKVSGTEEDNVPPFGHVVDYMTYTGIYRPVSLEIRPENYIKDIFVRGLIPKGYTYDESSLSGSKTVAEVKADITLDHEDKNLLVKLSLKRFTDEKLAADEKVPEKLRCAFDACCDNVSSDSYFKETELGTAQMDGKTKGIKHRTLPVSLWDVLHPAMYVLEIQLLNGTDVIDEKEVRFGFRKTYFRRDGFYLNGRKFRIRGLNRHQSYPYAGYAMPKSMQIMDADILRNELSLNAVRTSHYPQSHDFISRCDELGLLVFMEFPGWQHIGDNKWKDQALVNLEEMITQYRNHASLMLWGVRINESSDDDEFYVRTNDLAHSLDDSRQTGGVRAKDHSHLLEDVYTYNDFSHNGSNPGCAPRKKITNDDGHAYLITEYNGHMFPCKSFDTEDRRSEHAIRHARVIDRVASYDDIAGSFGWCMFDYNTHKDFGSGDRICYHGVMDMFRNPKLAAAVYESQRDEHPVLEISSSMDIGEHDECIRGDVWMITNADSVRFYKNDIFIHEYKKEDSPFGNIAHGPLLIDDYIGDQIRDTEKESYSKSQCDDIKYLMNRAARFGMGGIGVKGMLKAGKLLTIKHMSFEDATRLYNKYIGDWGGKSTEFKFEAIKDGKVVKTVVKSPSVSLKLDIRVDHTELVEDETYDVAAVRIRAVDQNGNVAPFANEPVSFSVSGPAEIYGPSLVSLQGGMGGCYIRTTGESGKAQLKIKTAFDEKEIDFDVSALGKAE</sequence>
<keyword evidence="3 4" id="KW-0326">Glycosidase</keyword>
<keyword evidence="10" id="KW-1185">Reference proteome</keyword>
<evidence type="ECO:0000256" key="1">
    <source>
        <dbReference type="ARBA" id="ARBA00007401"/>
    </source>
</evidence>
<dbReference type="InterPro" id="IPR023230">
    <property type="entry name" value="Glyco_hydro_2_CS"/>
</dbReference>
<dbReference type="Pfam" id="PF18565">
    <property type="entry name" value="Glyco_hydro2_C5"/>
    <property type="match status" value="1"/>
</dbReference>
<dbReference type="Gene3D" id="2.60.40.10">
    <property type="entry name" value="Immunoglobulins"/>
    <property type="match status" value="2"/>
</dbReference>
<comment type="similarity">
    <text evidence="1 4">Belongs to the glycosyl hydrolase 2 family.</text>
</comment>
<dbReference type="OrthoDB" id="9762066at2"/>
<dbReference type="Pfam" id="PF02837">
    <property type="entry name" value="Glyco_hydro_2_N"/>
    <property type="match status" value="1"/>
</dbReference>
<dbReference type="SUPFAM" id="SSF51445">
    <property type="entry name" value="(Trans)glycosidases"/>
    <property type="match status" value="1"/>
</dbReference>
<dbReference type="InterPro" id="IPR008979">
    <property type="entry name" value="Galactose-bd-like_sf"/>
</dbReference>
<gene>
    <name evidence="9" type="ORF">SAMN02745229_00398</name>
</gene>
<evidence type="ECO:0000256" key="2">
    <source>
        <dbReference type="ARBA" id="ARBA00022801"/>
    </source>
</evidence>
<dbReference type="GO" id="GO:0004553">
    <property type="term" value="F:hydrolase activity, hydrolyzing O-glycosyl compounds"/>
    <property type="evidence" value="ECO:0007669"/>
    <property type="project" value="InterPro"/>
</dbReference>
<dbReference type="InterPro" id="IPR040605">
    <property type="entry name" value="Glyco_hydro2_dom5"/>
</dbReference>
<evidence type="ECO:0000256" key="3">
    <source>
        <dbReference type="ARBA" id="ARBA00023295"/>
    </source>
</evidence>
<dbReference type="GO" id="GO:0005975">
    <property type="term" value="P:carbohydrate metabolic process"/>
    <property type="evidence" value="ECO:0007669"/>
    <property type="project" value="InterPro"/>
</dbReference>
<dbReference type="Proteomes" id="UP000184278">
    <property type="component" value="Unassembled WGS sequence"/>
</dbReference>
<dbReference type="InterPro" id="IPR006101">
    <property type="entry name" value="Glyco_hydro_2"/>
</dbReference>
<evidence type="ECO:0000256" key="4">
    <source>
        <dbReference type="RuleBase" id="RU361154"/>
    </source>
</evidence>
<proteinExistence type="inferred from homology"/>
<organism evidence="9 10">
    <name type="scientific">Butyrivibrio fibrisolvens DSM 3071</name>
    <dbReference type="NCBI Taxonomy" id="1121131"/>
    <lineage>
        <taxon>Bacteria</taxon>
        <taxon>Bacillati</taxon>
        <taxon>Bacillota</taxon>
        <taxon>Clostridia</taxon>
        <taxon>Lachnospirales</taxon>
        <taxon>Lachnospiraceae</taxon>
        <taxon>Butyrivibrio</taxon>
    </lineage>
</organism>
<feature type="domain" description="Glycoside hydrolase family 2 catalytic" evidence="6">
    <location>
        <begin position="309"/>
        <end position="574"/>
    </location>
</feature>
<dbReference type="PANTHER" id="PTHR42732:SF1">
    <property type="entry name" value="BETA-MANNOSIDASE"/>
    <property type="match status" value="1"/>
</dbReference>
<protein>
    <submittedName>
        <fullName evidence="9">Beta-galactosidase</fullName>
    </submittedName>
</protein>
<evidence type="ECO:0000259" key="5">
    <source>
        <dbReference type="Pfam" id="PF00703"/>
    </source>
</evidence>
<feature type="domain" description="Glycoside hydrolase family 2" evidence="8">
    <location>
        <begin position="746"/>
        <end position="826"/>
    </location>
</feature>
<evidence type="ECO:0000259" key="8">
    <source>
        <dbReference type="Pfam" id="PF18565"/>
    </source>
</evidence>
<dbReference type="RefSeq" id="WP_073385090.1">
    <property type="nucleotide sequence ID" value="NZ_FQXK01000004.1"/>
</dbReference>
<dbReference type="InterPro" id="IPR051913">
    <property type="entry name" value="GH2_Domain-Containing"/>
</dbReference>
<reference evidence="10" key="1">
    <citation type="submission" date="2016-11" db="EMBL/GenBank/DDBJ databases">
        <authorList>
            <person name="Varghese N."/>
            <person name="Submissions S."/>
        </authorList>
    </citation>
    <scope>NUCLEOTIDE SEQUENCE [LARGE SCALE GENOMIC DNA]</scope>
    <source>
        <strain evidence="10">DSM 3071</strain>
    </source>
</reference>
<dbReference type="Pfam" id="PF00703">
    <property type="entry name" value="Glyco_hydro_2"/>
    <property type="match status" value="1"/>
</dbReference>
<accession>A0A1M5SVC7</accession>
<feature type="domain" description="Glycosyl hydrolases family 2 sugar binding" evidence="7">
    <location>
        <begin position="55"/>
        <end position="156"/>
    </location>
</feature>
<evidence type="ECO:0000259" key="6">
    <source>
        <dbReference type="Pfam" id="PF02836"/>
    </source>
</evidence>
<dbReference type="SUPFAM" id="SSF49785">
    <property type="entry name" value="Galactose-binding domain-like"/>
    <property type="match status" value="1"/>
</dbReference>
<feature type="domain" description="Glycoside hydrolase family 2 immunoglobulin-like beta-sandwich" evidence="5">
    <location>
        <begin position="264"/>
        <end position="302"/>
    </location>
</feature>
<dbReference type="InterPro" id="IPR036156">
    <property type="entry name" value="Beta-gal/glucu_dom_sf"/>
</dbReference>
<evidence type="ECO:0000313" key="10">
    <source>
        <dbReference type="Proteomes" id="UP000184278"/>
    </source>
</evidence>
<dbReference type="Gene3D" id="2.60.120.260">
    <property type="entry name" value="Galactose-binding domain-like"/>
    <property type="match status" value="1"/>
</dbReference>
<dbReference type="STRING" id="1121131.SAMN02745229_00398"/>
<evidence type="ECO:0000313" key="9">
    <source>
        <dbReference type="EMBL" id="SHH41953.1"/>
    </source>
</evidence>
<dbReference type="GeneID" id="89509301"/>
<name>A0A1M5SVC7_BUTFI</name>
<dbReference type="Gene3D" id="3.20.20.80">
    <property type="entry name" value="Glycosidases"/>
    <property type="match status" value="1"/>
</dbReference>
<dbReference type="InterPro" id="IPR006104">
    <property type="entry name" value="Glyco_hydro_2_N"/>
</dbReference>
<dbReference type="InterPro" id="IPR006102">
    <property type="entry name" value="Ig-like_GH2"/>
</dbReference>
<dbReference type="Pfam" id="PF02836">
    <property type="entry name" value="Glyco_hydro_2_C"/>
    <property type="match status" value="1"/>
</dbReference>
<dbReference type="InterPro" id="IPR017853">
    <property type="entry name" value="GH"/>
</dbReference>